<accession>A0A7Y8KYW7</accession>
<keyword evidence="1" id="KW-1133">Transmembrane helix</keyword>
<feature type="transmembrane region" description="Helical" evidence="1">
    <location>
        <begin position="132"/>
        <end position="156"/>
    </location>
</feature>
<dbReference type="AlphaFoldDB" id="A0A7Y8KYW7"/>
<protein>
    <submittedName>
        <fullName evidence="2">Uncharacterized protein</fullName>
    </submittedName>
</protein>
<sequence length="232" mass="23665">MTLIAALTGAFGLLSSFLLLRQGVESMVVRYPTAVLLAYLMFLFLIWLWLRTNREDYVDVPDFSSPSSGGAGPGCGSSVEAVAPIRSGGGGDFGGGGASTSFDGVGSPVDDGPGLGSDMSDAAGAFAEADELAIPLLAVVMAVGLAFASLYVIYIAPALLAEVLVDGALSYALYRYVRGDDSEHWLATAVRRTVLPFIATAIFLAAAGAGMAAYAPGARSIGEVVRSGASAP</sequence>
<gene>
    <name evidence="2" type="ORF">F3K02_19645</name>
</gene>
<keyword evidence="1" id="KW-0812">Transmembrane</keyword>
<dbReference type="RefSeq" id="WP_177137317.1">
    <property type="nucleotide sequence ID" value="NZ_VYGV01000016.1"/>
</dbReference>
<keyword evidence="1" id="KW-0472">Membrane</keyword>
<dbReference type="Proteomes" id="UP000545507">
    <property type="component" value="Unassembled WGS sequence"/>
</dbReference>
<keyword evidence="3" id="KW-1185">Reference proteome</keyword>
<dbReference type="EMBL" id="VYGV01000016">
    <property type="protein sequence ID" value="NWF47444.1"/>
    <property type="molecule type" value="Genomic_DNA"/>
</dbReference>
<comment type="caution">
    <text evidence="2">The sequence shown here is derived from an EMBL/GenBank/DDBJ whole genome shotgun (WGS) entry which is preliminary data.</text>
</comment>
<evidence type="ECO:0000256" key="1">
    <source>
        <dbReference type="SAM" id="Phobius"/>
    </source>
</evidence>
<evidence type="ECO:0000313" key="2">
    <source>
        <dbReference type="EMBL" id="NWF47444.1"/>
    </source>
</evidence>
<evidence type="ECO:0000313" key="3">
    <source>
        <dbReference type="Proteomes" id="UP000545507"/>
    </source>
</evidence>
<feature type="transmembrane region" description="Helical" evidence="1">
    <location>
        <begin position="31"/>
        <end position="50"/>
    </location>
</feature>
<proteinExistence type="predicted"/>
<reference evidence="2 3" key="1">
    <citation type="submission" date="2019-09" db="EMBL/GenBank/DDBJ databases">
        <title>Hydrogenophaga aromatica sp. nov., isolated from a para-xylene-degrading enrichment culture.</title>
        <authorList>
            <person name="Tancsics A."/>
            <person name="Banerjee S."/>
        </authorList>
    </citation>
    <scope>NUCLEOTIDE SEQUENCE [LARGE SCALE GENOMIC DNA]</scope>
    <source>
        <strain evidence="2 3">D2P1</strain>
    </source>
</reference>
<name>A0A7Y8KYW7_9BURK</name>
<organism evidence="2 3">
    <name type="scientific">Hydrogenophaga aromaticivorans</name>
    <dbReference type="NCBI Taxonomy" id="2610898"/>
    <lineage>
        <taxon>Bacteria</taxon>
        <taxon>Pseudomonadati</taxon>
        <taxon>Pseudomonadota</taxon>
        <taxon>Betaproteobacteria</taxon>
        <taxon>Burkholderiales</taxon>
        <taxon>Comamonadaceae</taxon>
        <taxon>Hydrogenophaga</taxon>
    </lineage>
</organism>
<feature type="transmembrane region" description="Helical" evidence="1">
    <location>
        <begin position="194"/>
        <end position="215"/>
    </location>
</feature>